<evidence type="ECO:0000313" key="2">
    <source>
        <dbReference type="Proteomes" id="UP000314294"/>
    </source>
</evidence>
<evidence type="ECO:0000313" key="1">
    <source>
        <dbReference type="EMBL" id="TNN26543.1"/>
    </source>
</evidence>
<name>A0A4Z2ECU2_9TELE</name>
<gene>
    <name evidence="1" type="ORF">EYF80_063321</name>
</gene>
<organism evidence="1 2">
    <name type="scientific">Liparis tanakae</name>
    <name type="common">Tanaka's snailfish</name>
    <dbReference type="NCBI Taxonomy" id="230148"/>
    <lineage>
        <taxon>Eukaryota</taxon>
        <taxon>Metazoa</taxon>
        <taxon>Chordata</taxon>
        <taxon>Craniata</taxon>
        <taxon>Vertebrata</taxon>
        <taxon>Euteleostomi</taxon>
        <taxon>Actinopterygii</taxon>
        <taxon>Neopterygii</taxon>
        <taxon>Teleostei</taxon>
        <taxon>Neoteleostei</taxon>
        <taxon>Acanthomorphata</taxon>
        <taxon>Eupercaria</taxon>
        <taxon>Perciformes</taxon>
        <taxon>Cottioidei</taxon>
        <taxon>Cottales</taxon>
        <taxon>Liparidae</taxon>
        <taxon>Liparis</taxon>
    </lineage>
</organism>
<dbReference type="AlphaFoldDB" id="A0A4Z2ECU2"/>
<reference evidence="1 2" key="1">
    <citation type="submission" date="2019-03" db="EMBL/GenBank/DDBJ databases">
        <title>First draft genome of Liparis tanakae, snailfish: a comprehensive survey of snailfish specific genes.</title>
        <authorList>
            <person name="Kim W."/>
            <person name="Song I."/>
            <person name="Jeong J.-H."/>
            <person name="Kim D."/>
            <person name="Kim S."/>
            <person name="Ryu S."/>
            <person name="Song J.Y."/>
            <person name="Lee S.K."/>
        </authorList>
    </citation>
    <scope>NUCLEOTIDE SEQUENCE [LARGE SCALE GENOMIC DNA]</scope>
    <source>
        <tissue evidence="1">Muscle</tissue>
    </source>
</reference>
<protein>
    <submittedName>
        <fullName evidence="1">Uncharacterized protein</fullName>
    </submittedName>
</protein>
<sequence>MGIRGRSQMLTGKLLLTTSGKTRMPGLLFLNLSAL</sequence>
<keyword evidence="2" id="KW-1185">Reference proteome</keyword>
<dbReference type="Proteomes" id="UP000314294">
    <property type="component" value="Unassembled WGS sequence"/>
</dbReference>
<accession>A0A4Z2ECU2</accession>
<dbReference type="EMBL" id="SRLO01010020">
    <property type="protein sequence ID" value="TNN26543.1"/>
    <property type="molecule type" value="Genomic_DNA"/>
</dbReference>
<comment type="caution">
    <text evidence="1">The sequence shown here is derived from an EMBL/GenBank/DDBJ whole genome shotgun (WGS) entry which is preliminary data.</text>
</comment>
<proteinExistence type="predicted"/>